<comment type="catalytic activity">
    <reaction evidence="1">
        <text>citrate = oxaloacetate + acetate</text>
        <dbReference type="Rhea" id="RHEA:10760"/>
        <dbReference type="ChEBI" id="CHEBI:16452"/>
        <dbReference type="ChEBI" id="CHEBI:16947"/>
        <dbReference type="ChEBI" id="CHEBI:30089"/>
        <dbReference type="EC" id="4.1.3.6"/>
    </reaction>
</comment>
<keyword evidence="1" id="KW-0808">Transferase</keyword>
<evidence type="ECO:0000313" key="3">
    <source>
        <dbReference type="Proteomes" id="UP001208567"/>
    </source>
</evidence>
<comment type="subcellular location">
    <subcellularLocation>
        <location evidence="1">Cytoplasm</location>
    </subcellularLocation>
</comment>
<dbReference type="InterPro" id="IPR006472">
    <property type="entry name" value="Citrate_lyase_asu"/>
</dbReference>
<gene>
    <name evidence="2" type="primary">cilA</name>
    <name evidence="2" type="ORF">bsdE14_26370</name>
</gene>
<dbReference type="SUPFAM" id="SSF100950">
    <property type="entry name" value="NagB/RpiA/CoA transferase-like"/>
    <property type="match status" value="2"/>
</dbReference>
<evidence type="ECO:0000256" key="1">
    <source>
        <dbReference type="PIRNR" id="PIRNR009451"/>
    </source>
</evidence>
<dbReference type="InterPro" id="IPR037171">
    <property type="entry name" value="NagB/RpiA_transferase-like"/>
</dbReference>
<dbReference type="PANTHER" id="PTHR40596:SF1">
    <property type="entry name" value="CITRATE LYASE ALPHA CHAIN"/>
    <property type="match status" value="1"/>
</dbReference>
<sequence length="517" mass="56041">MLNKVFREIPEELLVNDRKIFEGSINSDKVCNRNENGAYINSIADQKDKLLSSVREAIIKCGLKDGMTISFHHHFRDGDYIVNMVVEEIAKLGIKDITICASSLGDAHDPIGKYIEDGTITGIQTSGVRGKIGEAISTGKLKKIAIIRSHGGRVRAIEEGEVHIDVAFIGAPTSDSYGNARGVGGKSDCGVLSYSMVDAKYADKVVVITDFLVDYPNFPPSISAVDVNYVVVVDEIGDPKKIVSNVIRLTSDPRELMMADYCTRVMVNSPFFKDGFSFQTGGGGAALAVNLLLRPYLEDAGIKMSFALGGITKPMCDLLEDGFVKCLVNAQAFDAGSIESVKNNPNHFEISTSQYANPRNKGALVNKLDFVILGALEVDVNFNVNVVTGSNGILRGAPGGHPDTAAGSKCSIIVAPLVRSRIPTICDRVVTVTTPGEVVDVVVTDYGIAINPLRQDLIEALKDSKLPIYTIEELRDMAYEMCGKPDELEFEDKVVAILESRDGSILDVIRKPKVYEL</sequence>
<name>A0ABQ5N7L9_9CLOT</name>
<evidence type="ECO:0000313" key="2">
    <source>
        <dbReference type="EMBL" id="GLC31227.1"/>
    </source>
</evidence>
<reference evidence="2 3" key="1">
    <citation type="journal article" date="2024" name="Int. J. Syst. Evol. Microbiol.">
        <title>Clostridium omnivorum sp. nov., isolated from anoxic soil under the treatment of reductive soil disinfestation.</title>
        <authorList>
            <person name="Ueki A."/>
            <person name="Tonouchi A."/>
            <person name="Kaku N."/>
            <person name="Honma S."/>
            <person name="Ueki K."/>
        </authorList>
    </citation>
    <scope>NUCLEOTIDE SEQUENCE [LARGE SCALE GENOMIC DNA]</scope>
    <source>
        <strain evidence="2 3">E14</strain>
    </source>
</reference>
<dbReference type="Pfam" id="PF04223">
    <property type="entry name" value="CitF"/>
    <property type="match status" value="1"/>
</dbReference>
<keyword evidence="3" id="KW-1185">Reference proteome</keyword>
<keyword evidence="1" id="KW-0963">Cytoplasm</keyword>
<dbReference type="NCBIfam" id="TIGR01584">
    <property type="entry name" value="citF"/>
    <property type="match status" value="1"/>
</dbReference>
<dbReference type="RefSeq" id="WP_264850504.1">
    <property type="nucleotide sequence ID" value="NZ_BRXR01000001.1"/>
</dbReference>
<accession>A0ABQ5N7L9</accession>
<dbReference type="GO" id="GO:0016829">
    <property type="term" value="F:lyase activity"/>
    <property type="evidence" value="ECO:0007669"/>
    <property type="project" value="UniProtKB-KW"/>
</dbReference>
<dbReference type="EC" id="4.1.3.6" evidence="1"/>
<organism evidence="2 3">
    <name type="scientific">Clostridium omnivorum</name>
    <dbReference type="NCBI Taxonomy" id="1604902"/>
    <lineage>
        <taxon>Bacteria</taxon>
        <taxon>Bacillati</taxon>
        <taxon>Bacillota</taxon>
        <taxon>Clostridia</taxon>
        <taxon>Eubacteriales</taxon>
        <taxon>Clostridiaceae</taxon>
        <taxon>Clostridium</taxon>
    </lineage>
</organism>
<dbReference type="PANTHER" id="PTHR40596">
    <property type="entry name" value="CITRATE LYASE ALPHA CHAIN"/>
    <property type="match status" value="1"/>
</dbReference>
<dbReference type="Proteomes" id="UP001208567">
    <property type="component" value="Unassembled WGS sequence"/>
</dbReference>
<proteinExistence type="predicted"/>
<protein>
    <recommendedName>
        <fullName evidence="1">Citrate lyase alpha chain</fullName>
        <shortName evidence="1">Citrase alpha chain</shortName>
        <ecNumber evidence="1">2.8.3.10</ecNumber>
        <ecNumber evidence="1">4.1.3.6</ecNumber>
    </recommendedName>
    <alternativeName>
        <fullName evidence="1">Citrate (pro-3S)-lyase alpha chain</fullName>
    </alternativeName>
    <alternativeName>
        <fullName evidence="1">Citrate CoA-transferase subunit</fullName>
    </alternativeName>
</protein>
<dbReference type="EC" id="2.8.3.10" evidence="1"/>
<dbReference type="Gene3D" id="3.40.1080.10">
    <property type="entry name" value="Glutaconate Coenzyme A-transferase"/>
    <property type="match status" value="2"/>
</dbReference>
<comment type="caution">
    <text evidence="2">The sequence shown here is derived from an EMBL/GenBank/DDBJ whole genome shotgun (WGS) entry which is preliminary data.</text>
</comment>
<comment type="catalytic activity">
    <reaction evidence="1">
        <text>citrate + acetyl-CoA = (3S)-citryl-CoA + acetate</text>
        <dbReference type="Rhea" id="RHEA:19405"/>
        <dbReference type="ChEBI" id="CHEBI:16947"/>
        <dbReference type="ChEBI" id="CHEBI:30089"/>
        <dbReference type="ChEBI" id="CHEBI:57288"/>
        <dbReference type="ChEBI" id="CHEBI:57321"/>
        <dbReference type="EC" id="2.8.3.10"/>
    </reaction>
</comment>
<dbReference type="EMBL" id="BRXR01000001">
    <property type="protein sequence ID" value="GLC31227.1"/>
    <property type="molecule type" value="Genomic_DNA"/>
</dbReference>
<dbReference type="PIRSF" id="PIRSF009451">
    <property type="entry name" value="Citrt_lyas_alpha"/>
    <property type="match status" value="1"/>
</dbReference>
<keyword evidence="1 2" id="KW-0456">Lyase</keyword>